<feature type="binding site" evidence="12">
    <location>
        <position position="240"/>
    </location>
    <ligand>
        <name>K(+)</name>
        <dbReference type="ChEBI" id="CHEBI:29103"/>
    </ligand>
</feature>
<keyword evidence="11 12" id="KW-0119">Carbohydrate metabolism</keyword>
<dbReference type="GO" id="GO:0019303">
    <property type="term" value="P:D-ribose catabolic process"/>
    <property type="evidence" value="ECO:0007669"/>
    <property type="project" value="UniProtKB-UniRule"/>
</dbReference>
<feature type="binding site" evidence="12">
    <location>
        <begin position="16"/>
        <end position="18"/>
    </location>
    <ligand>
        <name>substrate</name>
    </ligand>
</feature>
<feature type="binding site" evidence="12">
    <location>
        <position position="190"/>
    </location>
    <ligand>
        <name>ATP</name>
        <dbReference type="ChEBI" id="CHEBI:30616"/>
    </ligand>
</feature>
<keyword evidence="12" id="KW-0963">Cytoplasm</keyword>
<feature type="binding site" evidence="12">
    <location>
        <position position="274"/>
    </location>
    <ligand>
        <name>K(+)</name>
        <dbReference type="ChEBI" id="CHEBI:29103"/>
    </ligand>
</feature>
<dbReference type="InterPro" id="IPR002173">
    <property type="entry name" value="Carboh/pur_kinase_PfkB_CS"/>
</dbReference>
<comment type="catalytic activity">
    <reaction evidence="12">
        <text>D-ribose + ATP = D-ribose 5-phosphate + ADP + H(+)</text>
        <dbReference type="Rhea" id="RHEA:13697"/>
        <dbReference type="ChEBI" id="CHEBI:15378"/>
        <dbReference type="ChEBI" id="CHEBI:30616"/>
        <dbReference type="ChEBI" id="CHEBI:47013"/>
        <dbReference type="ChEBI" id="CHEBI:78346"/>
        <dbReference type="ChEBI" id="CHEBI:456216"/>
        <dbReference type="EC" id="2.7.1.15"/>
    </reaction>
</comment>
<dbReference type="PROSITE" id="PS00584">
    <property type="entry name" value="PFKB_KINASES_2"/>
    <property type="match status" value="1"/>
</dbReference>
<keyword evidence="9 12" id="KW-0460">Magnesium</keyword>
<dbReference type="Gene3D" id="3.40.1190.20">
    <property type="match status" value="1"/>
</dbReference>
<dbReference type="Proteomes" id="UP000663801">
    <property type="component" value="Unassembled WGS sequence"/>
</dbReference>
<evidence type="ECO:0000256" key="6">
    <source>
        <dbReference type="ARBA" id="ARBA00022741"/>
    </source>
</evidence>
<dbReference type="InterPro" id="IPR029056">
    <property type="entry name" value="Ribokinase-like"/>
</dbReference>
<dbReference type="GO" id="GO:0046872">
    <property type="term" value="F:metal ion binding"/>
    <property type="evidence" value="ECO:0007669"/>
    <property type="project" value="UniProtKB-KW"/>
</dbReference>
<feature type="binding site" evidence="12">
    <location>
        <begin position="44"/>
        <end position="48"/>
    </location>
    <ligand>
        <name>substrate</name>
    </ligand>
</feature>
<keyword evidence="10 12" id="KW-0630">Potassium</keyword>
<dbReference type="Pfam" id="PF00294">
    <property type="entry name" value="PfkB"/>
    <property type="match status" value="1"/>
</dbReference>
<keyword evidence="7 12" id="KW-0418">Kinase</keyword>
<dbReference type="EMBL" id="JAERWL010000010">
    <property type="protein sequence ID" value="MBM9477286.1"/>
    <property type="molecule type" value="Genomic_DNA"/>
</dbReference>
<dbReference type="PRINTS" id="PR00990">
    <property type="entry name" value="RIBOKINASE"/>
</dbReference>
<evidence type="ECO:0000256" key="12">
    <source>
        <dbReference type="HAMAP-Rule" id="MF_01987"/>
    </source>
</evidence>
<dbReference type="AlphaFoldDB" id="A0A939C3Q7"/>
<evidence type="ECO:0000256" key="9">
    <source>
        <dbReference type="ARBA" id="ARBA00022842"/>
    </source>
</evidence>
<comment type="similarity">
    <text evidence="12">Belongs to the carbohydrate kinase PfkB family. Ribokinase subfamily.</text>
</comment>
<keyword evidence="5 12" id="KW-0479">Metal-binding</keyword>
<keyword evidence="4 12" id="KW-0808">Transferase</keyword>
<comment type="similarity">
    <text evidence="1">Belongs to the carbohydrate kinase pfkB family.</text>
</comment>
<comment type="caution">
    <text evidence="14">The sequence shown here is derived from an EMBL/GenBank/DDBJ whole genome shotgun (WGS) entry which is preliminary data.</text>
</comment>
<dbReference type="InterPro" id="IPR011611">
    <property type="entry name" value="PfkB_dom"/>
</dbReference>
<dbReference type="InterPro" id="IPR002139">
    <property type="entry name" value="Ribo/fructo_kinase"/>
</dbReference>
<dbReference type="HAMAP" id="MF_01987">
    <property type="entry name" value="Ribokinase"/>
    <property type="match status" value="1"/>
</dbReference>
<gene>
    <name evidence="12" type="primary">rbsK</name>
    <name evidence="14" type="ORF">JL107_12605</name>
</gene>
<dbReference type="GO" id="GO:0005524">
    <property type="term" value="F:ATP binding"/>
    <property type="evidence" value="ECO:0007669"/>
    <property type="project" value="UniProtKB-UniRule"/>
</dbReference>
<dbReference type="PANTHER" id="PTHR10584:SF166">
    <property type="entry name" value="RIBOKINASE"/>
    <property type="match status" value="1"/>
</dbReference>
<feature type="binding site" evidence="12">
    <location>
        <position position="277"/>
    </location>
    <ligand>
        <name>K(+)</name>
        <dbReference type="ChEBI" id="CHEBI:29103"/>
    </ligand>
</feature>
<feature type="active site" description="Proton acceptor" evidence="12">
    <location>
        <position position="244"/>
    </location>
</feature>
<reference evidence="14" key="1">
    <citation type="submission" date="2021-01" db="EMBL/GenBank/DDBJ databases">
        <title>KCTC 19127 draft genome.</title>
        <authorList>
            <person name="An D."/>
        </authorList>
    </citation>
    <scope>NUCLEOTIDE SEQUENCE</scope>
    <source>
        <strain evidence="14">KCTC 19127</strain>
    </source>
</reference>
<evidence type="ECO:0000256" key="3">
    <source>
        <dbReference type="ARBA" id="ARBA00016943"/>
    </source>
</evidence>
<protein>
    <recommendedName>
        <fullName evidence="3 12">Ribokinase</fullName>
        <shortName evidence="12">RK</shortName>
        <ecNumber evidence="2 12">2.7.1.15</ecNumber>
    </recommendedName>
</protein>
<feature type="binding site" evidence="12">
    <location>
        <position position="146"/>
    </location>
    <ligand>
        <name>substrate</name>
    </ligand>
</feature>
<evidence type="ECO:0000256" key="5">
    <source>
        <dbReference type="ARBA" id="ARBA00022723"/>
    </source>
</evidence>
<comment type="caution">
    <text evidence="12">Lacks conserved residue(s) required for the propagation of feature annotation.</text>
</comment>
<evidence type="ECO:0000313" key="15">
    <source>
        <dbReference type="Proteomes" id="UP000663801"/>
    </source>
</evidence>
<sequence length="298" mass="29242">MPAVSTPSVIVLGSISIDLTATTPHLPAPGETVLGRTLTTGTGGKGHNQAVAAARAAGGDTAVEFIGTVGTDGYTDTLVGALERAGVGTTFLRQVEGPCGTALIWLDDTAENSIVVVPAANALFGDLAAADLDAIAGAGILVGQLEVPMELMVAGATHAAAHGVPVLLNPSPVQELPAELVAALTVLVVNEGEAAALGPAVLDAVPHLVTTLGGRGARYRGPDGGVVTVPAPRVTPVDTTGAGDTFAGALAAAWTAGREPADAVAWACVAGALATTLPGAGDCAPLRAQIDELAARTA</sequence>
<feature type="binding site" evidence="12">
    <location>
        <position position="279"/>
    </location>
    <ligand>
        <name>K(+)</name>
        <dbReference type="ChEBI" id="CHEBI:29103"/>
    </ligand>
</feature>
<comment type="subunit">
    <text evidence="12">Homodimer.</text>
</comment>
<feature type="binding site" evidence="12">
    <location>
        <position position="238"/>
    </location>
    <ligand>
        <name>K(+)</name>
        <dbReference type="ChEBI" id="CHEBI:29103"/>
    </ligand>
</feature>
<evidence type="ECO:0000256" key="1">
    <source>
        <dbReference type="ARBA" id="ARBA00005380"/>
    </source>
</evidence>
<dbReference type="PANTHER" id="PTHR10584">
    <property type="entry name" value="SUGAR KINASE"/>
    <property type="match status" value="1"/>
</dbReference>
<dbReference type="RefSeq" id="WP_205257636.1">
    <property type="nucleotide sequence ID" value="NZ_BAAAPV010000001.1"/>
</dbReference>
<organism evidence="14 15">
    <name type="scientific">Nakamurella flavida</name>
    <dbReference type="NCBI Taxonomy" id="363630"/>
    <lineage>
        <taxon>Bacteria</taxon>
        <taxon>Bacillati</taxon>
        <taxon>Actinomycetota</taxon>
        <taxon>Actinomycetes</taxon>
        <taxon>Nakamurellales</taxon>
        <taxon>Nakamurellaceae</taxon>
        <taxon>Nakamurella</taxon>
    </lineage>
</organism>
<accession>A0A939C3Q7</accession>
<evidence type="ECO:0000256" key="7">
    <source>
        <dbReference type="ARBA" id="ARBA00022777"/>
    </source>
</evidence>
<feature type="binding site" evidence="12">
    <location>
        <begin position="211"/>
        <end position="216"/>
    </location>
    <ligand>
        <name>ATP</name>
        <dbReference type="ChEBI" id="CHEBI:30616"/>
    </ligand>
</feature>
<evidence type="ECO:0000256" key="4">
    <source>
        <dbReference type="ARBA" id="ARBA00022679"/>
    </source>
</evidence>
<evidence type="ECO:0000313" key="14">
    <source>
        <dbReference type="EMBL" id="MBM9477286.1"/>
    </source>
</evidence>
<feature type="binding site" evidence="12">
    <location>
        <position position="244"/>
    </location>
    <ligand>
        <name>substrate</name>
    </ligand>
</feature>
<evidence type="ECO:0000259" key="13">
    <source>
        <dbReference type="Pfam" id="PF00294"/>
    </source>
</evidence>
<evidence type="ECO:0000256" key="2">
    <source>
        <dbReference type="ARBA" id="ARBA00012035"/>
    </source>
</evidence>
<comment type="function">
    <text evidence="12">Catalyzes the phosphorylation of ribose at O-5 in a reaction requiring ATP and magnesium. The resulting D-ribose-5-phosphate can then be used either for sythesis of nucleotides, histidine, and tryptophan, or as a component of the pentose phosphate pathway.</text>
</comment>
<keyword evidence="15" id="KW-1185">Reference proteome</keyword>
<dbReference type="GO" id="GO:0005829">
    <property type="term" value="C:cytosol"/>
    <property type="evidence" value="ECO:0007669"/>
    <property type="project" value="TreeGrafter"/>
</dbReference>
<dbReference type="GO" id="GO:0004747">
    <property type="term" value="F:ribokinase activity"/>
    <property type="evidence" value="ECO:0007669"/>
    <property type="project" value="UniProtKB-UniRule"/>
</dbReference>
<keyword evidence="8 12" id="KW-0067">ATP-binding</keyword>
<comment type="cofactor">
    <cofactor evidence="12">
        <name>Mg(2+)</name>
        <dbReference type="ChEBI" id="CHEBI:18420"/>
    </cofactor>
    <text evidence="12">Requires a divalent cation, most likely magnesium in vivo, as an electrophilic catalyst to aid phosphoryl group transfer. It is the chelate of the metal and the nucleotide that is the actual substrate.</text>
</comment>
<dbReference type="EC" id="2.7.1.15" evidence="2 12"/>
<comment type="activity regulation">
    <text evidence="12">Activated by a monovalent cation that binds near, but not in, the active site. The most likely occupant of the site in vivo is potassium. Ion binding induces a conformational change that may alter substrate affinity.</text>
</comment>
<comment type="subcellular location">
    <subcellularLocation>
        <location evidence="12">Cytoplasm</location>
    </subcellularLocation>
</comment>
<dbReference type="InterPro" id="IPR011877">
    <property type="entry name" value="Ribokinase"/>
</dbReference>
<feature type="binding site" evidence="12">
    <location>
        <begin position="243"/>
        <end position="244"/>
    </location>
    <ligand>
        <name>ATP</name>
        <dbReference type="ChEBI" id="CHEBI:30616"/>
    </ligand>
</feature>
<dbReference type="SUPFAM" id="SSF53613">
    <property type="entry name" value="Ribokinase-like"/>
    <property type="match status" value="1"/>
</dbReference>
<evidence type="ECO:0000256" key="10">
    <source>
        <dbReference type="ARBA" id="ARBA00022958"/>
    </source>
</evidence>
<name>A0A939C3Q7_9ACTN</name>
<proteinExistence type="inferred from homology"/>
<feature type="domain" description="Carbohydrate kinase PfkB" evidence="13">
    <location>
        <begin position="8"/>
        <end position="285"/>
    </location>
</feature>
<evidence type="ECO:0000256" key="11">
    <source>
        <dbReference type="ARBA" id="ARBA00023277"/>
    </source>
</evidence>
<comment type="pathway">
    <text evidence="12">Carbohydrate metabolism; D-ribose degradation; D-ribose 5-phosphate from beta-D-ribopyranose: step 2/2.</text>
</comment>
<evidence type="ECO:0000256" key="8">
    <source>
        <dbReference type="ARBA" id="ARBA00022840"/>
    </source>
</evidence>
<keyword evidence="6 12" id="KW-0547">Nucleotide-binding</keyword>